<organism evidence="3 4">
    <name type="scientific">Hibiscus syriacus</name>
    <name type="common">Rose of Sharon</name>
    <dbReference type="NCBI Taxonomy" id="106335"/>
    <lineage>
        <taxon>Eukaryota</taxon>
        <taxon>Viridiplantae</taxon>
        <taxon>Streptophyta</taxon>
        <taxon>Embryophyta</taxon>
        <taxon>Tracheophyta</taxon>
        <taxon>Spermatophyta</taxon>
        <taxon>Magnoliopsida</taxon>
        <taxon>eudicotyledons</taxon>
        <taxon>Gunneridae</taxon>
        <taxon>Pentapetalae</taxon>
        <taxon>rosids</taxon>
        <taxon>malvids</taxon>
        <taxon>Malvales</taxon>
        <taxon>Malvaceae</taxon>
        <taxon>Malvoideae</taxon>
        <taxon>Hibiscus</taxon>
    </lineage>
</organism>
<comment type="caution">
    <text evidence="3">The sequence shown here is derived from an EMBL/GenBank/DDBJ whole genome shotgun (WGS) entry which is preliminary data.</text>
</comment>
<dbReference type="InterPro" id="IPR056647">
    <property type="entry name" value="DUF7745"/>
</dbReference>
<feature type="coiled-coil region" evidence="1">
    <location>
        <begin position="440"/>
        <end position="499"/>
    </location>
</feature>
<dbReference type="PANTHER" id="PTHR48200">
    <property type="entry name" value="PROTEIN, PUTATIVE-RELATED"/>
    <property type="match status" value="1"/>
</dbReference>
<feature type="domain" description="DUF7745" evidence="2">
    <location>
        <begin position="54"/>
        <end position="411"/>
    </location>
</feature>
<keyword evidence="4" id="KW-1185">Reference proteome</keyword>
<protein>
    <recommendedName>
        <fullName evidence="2">DUF7745 domain-containing protein</fullName>
    </recommendedName>
</protein>
<evidence type="ECO:0000313" key="4">
    <source>
        <dbReference type="Proteomes" id="UP000436088"/>
    </source>
</evidence>
<dbReference type="Proteomes" id="UP000436088">
    <property type="component" value="Unassembled WGS sequence"/>
</dbReference>
<name>A0A6A2ZKW4_HIBSY</name>
<dbReference type="Pfam" id="PF24924">
    <property type="entry name" value="DUF7745"/>
    <property type="match status" value="1"/>
</dbReference>
<dbReference type="AlphaFoldDB" id="A0A6A2ZKW4"/>
<reference evidence="3" key="1">
    <citation type="submission" date="2019-09" db="EMBL/GenBank/DDBJ databases">
        <title>Draft genome information of white flower Hibiscus syriacus.</title>
        <authorList>
            <person name="Kim Y.-M."/>
        </authorList>
    </citation>
    <scope>NUCLEOTIDE SEQUENCE [LARGE SCALE GENOMIC DNA]</scope>
    <source>
        <strain evidence="3">YM2019G1</strain>
    </source>
</reference>
<evidence type="ECO:0000256" key="1">
    <source>
        <dbReference type="SAM" id="Coils"/>
    </source>
</evidence>
<gene>
    <name evidence="3" type="ORF">F3Y22_tig00110840pilonHSYRG00190</name>
</gene>
<feature type="coiled-coil region" evidence="1">
    <location>
        <begin position="540"/>
        <end position="595"/>
    </location>
</feature>
<dbReference type="PANTHER" id="PTHR48200:SF1">
    <property type="entry name" value="AMINOTRANSFERASE-LIKE PLANT MOBILE DOMAIN-CONTAINING PROTEIN"/>
    <property type="match status" value="1"/>
</dbReference>
<evidence type="ECO:0000259" key="2">
    <source>
        <dbReference type="Pfam" id="PF24924"/>
    </source>
</evidence>
<evidence type="ECO:0000313" key="3">
    <source>
        <dbReference type="EMBL" id="KAE8692373.1"/>
    </source>
</evidence>
<sequence length="677" mass="79190">MDKGVVIQEIENAEARLWSEMAQKEKGDSLQGNYVSELVSYAAVSLKQNNVQELRNIWDSWKNDRKQKFSQRYGDIALLLHVKTDEPLLRALIQFWNPGYSCFTFNQEDMVPTIEEYTTLLHCESIKLERAYIKHIKSQPFKNALAKVAGVDEKWVIDRTQRRGSGEGIEWIHIKQLMKNHPDEWKTIDLFALGLYGLIIFPKALGCIDVAVVELFEQLSKRVNPAPAILAETFRSLNHCRRTGGGRFTGCIQLLQVWIHSHFWKTNGVAYRRFSTTYSPLGEFITLKWHEGASKEKWMKVFTHLQDRDIVWRAPWLFISDVLFRCGDSDTVTLLGLWGAVGYAPLLALRQYGARQFVPVTCGLARSEFEYHGDSYKKMIKEAADSWRKVFRMDVVAARSMLTPDYMEWRKLRKNDNIPVPDCDDTRTMEEHLRHVPSELEIAKTEFEAVNNELKQRIKELEAERYQWKLDADSQKDRAEKLEKEQKRVRFELEDLRKGYQDKVKDNSKLKVTSEYWKDEAHSLKRKFEGPDEKAWKEQMKTAQRRLADSQYQNQRLRVRIADLEERHEKDGKTIAELEAIVEGFKRQANELQMVPFDGGLQWRFRWEQAQRRVRARDATIRDFLDQVQKAARHLHGLAREAGVVRQGIQPVTDEGRRLVNLLEAVRGLEDLVQMYL</sequence>
<proteinExistence type="predicted"/>
<dbReference type="EMBL" id="VEPZ02001136">
    <property type="protein sequence ID" value="KAE8692373.1"/>
    <property type="molecule type" value="Genomic_DNA"/>
</dbReference>
<accession>A0A6A2ZKW4</accession>
<keyword evidence="1" id="KW-0175">Coiled coil</keyword>